<dbReference type="RefSeq" id="WP_217794516.1">
    <property type="nucleotide sequence ID" value="NZ_JAHSPG010000018.1"/>
</dbReference>
<dbReference type="Proteomes" id="UP000812270">
    <property type="component" value="Unassembled WGS sequence"/>
</dbReference>
<keyword evidence="1" id="KW-1133">Transmembrane helix</keyword>
<name>A0A9E2SC30_9BACT</name>
<dbReference type="EMBL" id="JAHSPG010000018">
    <property type="protein sequence ID" value="MBV4360246.1"/>
    <property type="molecule type" value="Genomic_DNA"/>
</dbReference>
<feature type="transmembrane region" description="Helical" evidence="1">
    <location>
        <begin position="36"/>
        <end position="61"/>
    </location>
</feature>
<comment type="caution">
    <text evidence="2">The sequence shown here is derived from an EMBL/GenBank/DDBJ whole genome shotgun (WGS) entry which is preliminary data.</text>
</comment>
<feature type="transmembrane region" description="Helical" evidence="1">
    <location>
        <begin position="113"/>
        <end position="133"/>
    </location>
</feature>
<gene>
    <name evidence="2" type="ORF">KTO63_23980</name>
</gene>
<evidence type="ECO:0000313" key="3">
    <source>
        <dbReference type="Proteomes" id="UP000812270"/>
    </source>
</evidence>
<feature type="transmembrane region" description="Helical" evidence="1">
    <location>
        <begin position="5"/>
        <end position="24"/>
    </location>
</feature>
<feature type="transmembrane region" description="Helical" evidence="1">
    <location>
        <begin position="73"/>
        <end position="93"/>
    </location>
</feature>
<keyword evidence="1" id="KW-0472">Membrane</keyword>
<organism evidence="2 3">
    <name type="scientific">Pinibacter aurantiacus</name>
    <dbReference type="NCBI Taxonomy" id="2851599"/>
    <lineage>
        <taxon>Bacteria</taxon>
        <taxon>Pseudomonadati</taxon>
        <taxon>Bacteroidota</taxon>
        <taxon>Chitinophagia</taxon>
        <taxon>Chitinophagales</taxon>
        <taxon>Chitinophagaceae</taxon>
        <taxon>Pinibacter</taxon>
    </lineage>
</organism>
<accession>A0A9E2SC30</accession>
<sequence length="145" mass="16443">MIKSILTISAFALMICIIHFPFSFPTSVVPGWHLTIYPIHLLITIIIATLLLLGAIGYLVLSRINDRINKTLYMVHFVLTATTVVYICFPTIWLDMRRSDESLLPAIAGRITLIPYAWGVFIAAQTLFLIYFFRTAKKPNENPIS</sequence>
<dbReference type="AlphaFoldDB" id="A0A9E2SC30"/>
<evidence type="ECO:0000313" key="2">
    <source>
        <dbReference type="EMBL" id="MBV4360246.1"/>
    </source>
</evidence>
<proteinExistence type="predicted"/>
<protein>
    <submittedName>
        <fullName evidence="2">Uncharacterized protein</fullName>
    </submittedName>
</protein>
<keyword evidence="3" id="KW-1185">Reference proteome</keyword>
<keyword evidence="1" id="KW-0812">Transmembrane</keyword>
<reference evidence="2" key="1">
    <citation type="submission" date="2021-06" db="EMBL/GenBank/DDBJ databases">
        <authorList>
            <person name="Huq M.A."/>
        </authorList>
    </citation>
    <scope>NUCLEOTIDE SEQUENCE</scope>
    <source>
        <strain evidence="2">MAH-26</strain>
    </source>
</reference>
<evidence type="ECO:0000256" key="1">
    <source>
        <dbReference type="SAM" id="Phobius"/>
    </source>
</evidence>